<feature type="chain" id="PRO_5047030659" evidence="2">
    <location>
        <begin position="24"/>
        <end position="166"/>
    </location>
</feature>
<sequence length="166" mass="17613">MIKYLIGAAGIAAGLLATSGAMAEDVIRHKTPNSTFPIARAVEVQADKTTVYVSGAVPPRVNESADKNSIEAYGDTKTQTVSVLTSIEKTLADLGLKMGDVVKMQVFLVGDPAKEGTMDFAGFMEGYTQFFGTEEQPNLPARSVFQVAGLANPGYLVEIEVIAVRP</sequence>
<dbReference type="PANTHER" id="PTHR11803:SF59">
    <property type="entry name" value="ENDORIBONUCLEASE"/>
    <property type="match status" value="1"/>
</dbReference>
<keyword evidence="4" id="KW-1185">Reference proteome</keyword>
<accession>A0ABW5DIU9</accession>
<dbReference type="EMBL" id="JBHUIR010000038">
    <property type="protein sequence ID" value="MFD2260448.1"/>
    <property type="molecule type" value="Genomic_DNA"/>
</dbReference>
<proteinExistence type="inferred from homology"/>
<evidence type="ECO:0000256" key="2">
    <source>
        <dbReference type="SAM" id="SignalP"/>
    </source>
</evidence>
<dbReference type="Gene3D" id="3.30.1330.40">
    <property type="entry name" value="RutC-like"/>
    <property type="match status" value="1"/>
</dbReference>
<dbReference type="PROSITE" id="PS01094">
    <property type="entry name" value="UPF0076"/>
    <property type="match status" value="1"/>
</dbReference>
<evidence type="ECO:0000313" key="3">
    <source>
        <dbReference type="EMBL" id="MFD2260448.1"/>
    </source>
</evidence>
<dbReference type="PANTHER" id="PTHR11803">
    <property type="entry name" value="2-IMINOBUTANOATE/2-IMINOPROPANOATE DEAMINASE RIDA"/>
    <property type="match status" value="1"/>
</dbReference>
<dbReference type="SUPFAM" id="SSF55298">
    <property type="entry name" value="YjgF-like"/>
    <property type="match status" value="1"/>
</dbReference>
<protein>
    <submittedName>
        <fullName evidence="3">RidA family protein</fullName>
    </submittedName>
</protein>
<feature type="signal peptide" evidence="2">
    <location>
        <begin position="1"/>
        <end position="23"/>
    </location>
</feature>
<gene>
    <name evidence="3" type="ORF">ACFSMZ_11815</name>
</gene>
<dbReference type="InterPro" id="IPR019897">
    <property type="entry name" value="RidA_CS"/>
</dbReference>
<dbReference type="InterPro" id="IPR006175">
    <property type="entry name" value="YjgF/YER057c/UK114"/>
</dbReference>
<keyword evidence="2" id="KW-0732">Signal</keyword>
<dbReference type="InterPro" id="IPR035959">
    <property type="entry name" value="RutC-like_sf"/>
</dbReference>
<dbReference type="RefSeq" id="WP_345099222.1">
    <property type="nucleotide sequence ID" value="NZ_BAABGS010000021.1"/>
</dbReference>
<comment type="similarity">
    <text evidence="1">Belongs to the RutC family.</text>
</comment>
<dbReference type="Proteomes" id="UP001597373">
    <property type="component" value="Unassembled WGS sequence"/>
</dbReference>
<evidence type="ECO:0000313" key="4">
    <source>
        <dbReference type="Proteomes" id="UP001597373"/>
    </source>
</evidence>
<dbReference type="CDD" id="cd06151">
    <property type="entry name" value="YjgF_YER057c_UK114_like_3"/>
    <property type="match status" value="1"/>
</dbReference>
<evidence type="ECO:0000256" key="1">
    <source>
        <dbReference type="ARBA" id="ARBA00010552"/>
    </source>
</evidence>
<reference evidence="4" key="1">
    <citation type="journal article" date="2019" name="Int. J. Syst. Evol. Microbiol.">
        <title>The Global Catalogue of Microorganisms (GCM) 10K type strain sequencing project: providing services to taxonomists for standard genome sequencing and annotation.</title>
        <authorList>
            <consortium name="The Broad Institute Genomics Platform"/>
            <consortium name="The Broad Institute Genome Sequencing Center for Infectious Disease"/>
            <person name="Wu L."/>
            <person name="Ma J."/>
        </authorList>
    </citation>
    <scope>NUCLEOTIDE SEQUENCE [LARGE SCALE GENOMIC DNA]</scope>
    <source>
        <strain evidence="4">KCTC 23707</strain>
    </source>
</reference>
<dbReference type="Pfam" id="PF01042">
    <property type="entry name" value="Ribonuc_L-PSP"/>
    <property type="match status" value="1"/>
</dbReference>
<organism evidence="3 4">
    <name type="scientific">Chelativorans composti</name>
    <dbReference type="NCBI Taxonomy" id="768533"/>
    <lineage>
        <taxon>Bacteria</taxon>
        <taxon>Pseudomonadati</taxon>
        <taxon>Pseudomonadota</taxon>
        <taxon>Alphaproteobacteria</taxon>
        <taxon>Hyphomicrobiales</taxon>
        <taxon>Phyllobacteriaceae</taxon>
        <taxon>Chelativorans</taxon>
    </lineage>
</organism>
<comment type="caution">
    <text evidence="3">The sequence shown here is derived from an EMBL/GenBank/DDBJ whole genome shotgun (WGS) entry which is preliminary data.</text>
</comment>
<name>A0ABW5DIU9_9HYPH</name>